<accession>A0ABQ8KBC0</accession>
<gene>
    <name evidence="3" type="ORF">C8Q71DRAFT_121485</name>
</gene>
<dbReference type="Pfam" id="PF00651">
    <property type="entry name" value="BTB"/>
    <property type="match status" value="1"/>
</dbReference>
<dbReference type="SMART" id="SM00225">
    <property type="entry name" value="BTB"/>
    <property type="match status" value="1"/>
</dbReference>
<proteinExistence type="predicted"/>
<feature type="compositionally biased region" description="Polar residues" evidence="1">
    <location>
        <begin position="1"/>
        <end position="24"/>
    </location>
</feature>
<evidence type="ECO:0000313" key="3">
    <source>
        <dbReference type="EMBL" id="KAH9834732.1"/>
    </source>
</evidence>
<protein>
    <recommendedName>
        <fullName evidence="2">BTB domain-containing protein</fullName>
    </recommendedName>
</protein>
<evidence type="ECO:0000259" key="2">
    <source>
        <dbReference type="PROSITE" id="PS50097"/>
    </source>
</evidence>
<dbReference type="PROSITE" id="PS50097">
    <property type="entry name" value="BTB"/>
    <property type="match status" value="1"/>
</dbReference>
<evidence type="ECO:0000313" key="4">
    <source>
        <dbReference type="Proteomes" id="UP000814176"/>
    </source>
</evidence>
<dbReference type="GeneID" id="71997127"/>
<dbReference type="Proteomes" id="UP000814176">
    <property type="component" value="Unassembled WGS sequence"/>
</dbReference>
<reference evidence="3 4" key="1">
    <citation type="journal article" date="2021" name="Environ. Microbiol.">
        <title>Gene family expansions and transcriptome signatures uncover fungal adaptations to wood decay.</title>
        <authorList>
            <person name="Hage H."/>
            <person name="Miyauchi S."/>
            <person name="Viragh M."/>
            <person name="Drula E."/>
            <person name="Min B."/>
            <person name="Chaduli D."/>
            <person name="Navarro D."/>
            <person name="Favel A."/>
            <person name="Norest M."/>
            <person name="Lesage-Meessen L."/>
            <person name="Balint B."/>
            <person name="Merenyi Z."/>
            <person name="de Eugenio L."/>
            <person name="Morin E."/>
            <person name="Martinez A.T."/>
            <person name="Baldrian P."/>
            <person name="Stursova M."/>
            <person name="Martinez M.J."/>
            <person name="Novotny C."/>
            <person name="Magnuson J.K."/>
            <person name="Spatafora J.W."/>
            <person name="Maurice S."/>
            <person name="Pangilinan J."/>
            <person name="Andreopoulos W."/>
            <person name="LaButti K."/>
            <person name="Hundley H."/>
            <person name="Na H."/>
            <person name="Kuo A."/>
            <person name="Barry K."/>
            <person name="Lipzen A."/>
            <person name="Henrissat B."/>
            <person name="Riley R."/>
            <person name="Ahrendt S."/>
            <person name="Nagy L.G."/>
            <person name="Grigoriev I.V."/>
            <person name="Martin F."/>
            <person name="Rosso M.N."/>
        </authorList>
    </citation>
    <scope>NUCLEOTIDE SEQUENCE [LARGE SCALE GENOMIC DNA]</scope>
    <source>
        <strain evidence="3 4">CIRM-BRFM 1785</strain>
    </source>
</reference>
<dbReference type="SUPFAM" id="SSF54695">
    <property type="entry name" value="POZ domain"/>
    <property type="match status" value="1"/>
</dbReference>
<dbReference type="EMBL" id="JADCUA010000014">
    <property type="protein sequence ID" value="KAH9834732.1"/>
    <property type="molecule type" value="Genomic_DNA"/>
</dbReference>
<dbReference type="InterPro" id="IPR000210">
    <property type="entry name" value="BTB/POZ_dom"/>
</dbReference>
<organism evidence="3 4">
    <name type="scientific">Rhodofomes roseus</name>
    <dbReference type="NCBI Taxonomy" id="34475"/>
    <lineage>
        <taxon>Eukaryota</taxon>
        <taxon>Fungi</taxon>
        <taxon>Dikarya</taxon>
        <taxon>Basidiomycota</taxon>
        <taxon>Agaricomycotina</taxon>
        <taxon>Agaricomycetes</taxon>
        <taxon>Polyporales</taxon>
        <taxon>Rhodofomes</taxon>
    </lineage>
</organism>
<dbReference type="RefSeq" id="XP_047777218.1">
    <property type="nucleotide sequence ID" value="XM_047916395.1"/>
</dbReference>
<keyword evidence="4" id="KW-1185">Reference proteome</keyword>
<dbReference type="InterPro" id="IPR011333">
    <property type="entry name" value="SKP1/BTB/POZ_sf"/>
</dbReference>
<comment type="caution">
    <text evidence="3">The sequence shown here is derived from an EMBL/GenBank/DDBJ whole genome shotgun (WGS) entry which is preliminary data.</text>
</comment>
<name>A0ABQ8KBC0_9APHY</name>
<feature type="domain" description="BTB" evidence="2">
    <location>
        <begin position="38"/>
        <end position="114"/>
    </location>
</feature>
<dbReference type="CDD" id="cd18186">
    <property type="entry name" value="BTB_POZ_ZBTB_KLHL-like"/>
    <property type="match status" value="1"/>
</dbReference>
<feature type="region of interest" description="Disordered" evidence="1">
    <location>
        <begin position="1"/>
        <end position="36"/>
    </location>
</feature>
<sequence>MDAQGNVQSNDTSTNGTANESEPATPTDAPFPFNSPHADVILRSSDGMNFRVRKAILAEASPFFETMFSLPTGTEQSTEKTHAPDLPVVPMPEDSTVVVGLLQFCYPAGRQLQEMTLDDIVGVLPAARKYTMDRMVEYVTPLLQRFVATSSLRVYCLAIRFQLGEDLTRAAARGFLDHPIQVAYSHITELDYISGAAYARLLDYHNRCSFHVQQLFVRYYTGIDSAWDERCWHQCNFESKKNCTYRSFENSQRVTVWFSGLMVRCRNLAKDRPSSREFSLQSTIAKALVEAGKCTFCGPRAWGDLQVFLPLLTTRIDGAISQISLDVVAEALSA</sequence>
<dbReference type="Gene3D" id="3.30.710.10">
    <property type="entry name" value="Potassium Channel Kv1.1, Chain A"/>
    <property type="match status" value="1"/>
</dbReference>
<evidence type="ECO:0000256" key="1">
    <source>
        <dbReference type="SAM" id="MobiDB-lite"/>
    </source>
</evidence>